<organism evidence="2 3">
    <name type="scientific">Pseudomonas arsenicoxydans</name>
    <dbReference type="NCBI Taxonomy" id="702115"/>
    <lineage>
        <taxon>Bacteria</taxon>
        <taxon>Pseudomonadati</taxon>
        <taxon>Pseudomonadota</taxon>
        <taxon>Gammaproteobacteria</taxon>
        <taxon>Pseudomonadales</taxon>
        <taxon>Pseudomonadaceae</taxon>
        <taxon>Pseudomonas</taxon>
    </lineage>
</organism>
<dbReference type="Proteomes" id="UP000291121">
    <property type="component" value="Chromosome"/>
</dbReference>
<dbReference type="AlphaFoldDB" id="A0A4P6FZC2"/>
<name>A0A4P6FZC2_9PSED</name>
<accession>A0A4P6FZC2</accession>
<evidence type="ECO:0000256" key="1">
    <source>
        <dbReference type="SAM" id="MobiDB-lite"/>
    </source>
</evidence>
<feature type="compositionally biased region" description="Basic and acidic residues" evidence="1">
    <location>
        <begin position="40"/>
        <end position="59"/>
    </location>
</feature>
<sequence>MLCALQEGIWRGSLTVTELQAASLKLSDRSLTLRGNASMDAEHPGLHAHAERGSDPEVR</sequence>
<proteinExistence type="predicted"/>
<evidence type="ECO:0000313" key="3">
    <source>
        <dbReference type="Proteomes" id="UP000291121"/>
    </source>
</evidence>
<dbReference type="EMBL" id="CP024767">
    <property type="protein sequence ID" value="QAY84289.1"/>
    <property type="molecule type" value="Genomic_DNA"/>
</dbReference>
<feature type="region of interest" description="Disordered" evidence="1">
    <location>
        <begin position="35"/>
        <end position="59"/>
    </location>
</feature>
<keyword evidence="3" id="KW-1185">Reference proteome</keyword>
<evidence type="ECO:0000313" key="2">
    <source>
        <dbReference type="EMBL" id="QAY84289.1"/>
    </source>
</evidence>
<reference evidence="2 3" key="1">
    <citation type="submission" date="2017-11" db="EMBL/GenBank/DDBJ databases">
        <title>Genome sequence of Pseudomonas arsenicoxydans ACM1.</title>
        <authorList>
            <person name="Nascimento F.X."/>
        </authorList>
    </citation>
    <scope>NUCLEOTIDE SEQUENCE [LARGE SCALE GENOMIC DNA]</scope>
    <source>
        <strain evidence="2 3">ACM1</strain>
    </source>
</reference>
<gene>
    <name evidence="2" type="ORF">CUN61_09940</name>
</gene>
<protein>
    <submittedName>
        <fullName evidence="2">Uncharacterized protein</fullName>
    </submittedName>
</protein>